<dbReference type="eggNOG" id="ENOG5033D9Z">
    <property type="taxonomic scope" value="Bacteria"/>
</dbReference>
<protein>
    <recommendedName>
        <fullName evidence="1">DUF8175 domain-containing protein</fullName>
    </recommendedName>
</protein>
<accession>K0F0G9</accession>
<dbReference type="HOGENOM" id="CLU_079857_0_1_11"/>
<name>K0F0G9_NOCB7</name>
<evidence type="ECO:0000313" key="3">
    <source>
        <dbReference type="Proteomes" id="UP000006304"/>
    </source>
</evidence>
<evidence type="ECO:0000313" key="2">
    <source>
        <dbReference type="EMBL" id="AFU02864.1"/>
    </source>
</evidence>
<dbReference type="Pfam" id="PF26526">
    <property type="entry name" value="DUF8175"/>
    <property type="match status" value="1"/>
</dbReference>
<sequence>MALSALLACSSDQPAGQHSATVAAVDRPPTVLRWVPFNGVDLPVTDQGPHSLDGAVARGFDHGPASAALAAIHSTVRMSLATDNQWARVGQHMLAPGPGRDHWATLRLQISITSAPTHDIPTLLGYRITDYTSAAADVEIYSLFPDNSLTCNQAQVIWHDEDWRLLLPEHPHTNPISTVDLPPAEMVTLTPR</sequence>
<dbReference type="Proteomes" id="UP000006304">
    <property type="component" value="Chromosome"/>
</dbReference>
<organism evidence="2 3">
    <name type="scientific">Nocardia brasiliensis (strain ATCC 700358 / HUJEG-1)</name>
    <dbReference type="NCBI Taxonomy" id="1133849"/>
    <lineage>
        <taxon>Bacteria</taxon>
        <taxon>Bacillati</taxon>
        <taxon>Actinomycetota</taxon>
        <taxon>Actinomycetes</taxon>
        <taxon>Mycobacteriales</taxon>
        <taxon>Nocardiaceae</taxon>
        <taxon>Nocardia</taxon>
    </lineage>
</organism>
<keyword evidence="3" id="KW-1185">Reference proteome</keyword>
<dbReference type="InterPro" id="IPR058488">
    <property type="entry name" value="DUF8175"/>
</dbReference>
<gene>
    <name evidence="2" type="ORF">O3I_024555</name>
</gene>
<proteinExistence type="predicted"/>
<evidence type="ECO:0000259" key="1">
    <source>
        <dbReference type="Pfam" id="PF26526"/>
    </source>
</evidence>
<reference evidence="2 3" key="1">
    <citation type="journal article" date="2012" name="J. Bacteriol.">
        <title>Complete genome sequence of Nocardia brasiliensis HUJEG-1.</title>
        <authorList>
            <person name="Vera-Cabrera L."/>
            <person name="Ortiz-Lopez R."/>
            <person name="Elizondo-Gonzalez R."/>
            <person name="Perez-Maya A.A."/>
            <person name="Ocampo-Candiani J."/>
        </authorList>
    </citation>
    <scope>NUCLEOTIDE SEQUENCE [LARGE SCALE GENOMIC DNA]</scope>
    <source>
        <strain evidence="3">ATCC 700358</strain>
    </source>
</reference>
<dbReference type="EMBL" id="CP003876">
    <property type="protein sequence ID" value="AFU02864.1"/>
    <property type="molecule type" value="Genomic_DNA"/>
</dbReference>
<feature type="domain" description="DUF8175" evidence="1">
    <location>
        <begin position="18"/>
        <end position="175"/>
    </location>
</feature>
<dbReference type="AlphaFoldDB" id="K0F0G9"/>
<dbReference type="STRING" id="1133849.O3I_024555"/>
<dbReference type="KEGG" id="nbr:O3I_024555"/>